<dbReference type="AlphaFoldDB" id="A0AAD8QU69"/>
<keyword evidence="9" id="KW-1133">Transmembrane helix</keyword>
<keyword evidence="9" id="KW-0812">Transmembrane</keyword>
<comment type="caution">
    <text evidence="11">The sequence shown here is derived from an EMBL/GenBank/DDBJ whole genome shotgun (WGS) entry which is preliminary data.</text>
</comment>
<keyword evidence="12" id="KW-1185">Reference proteome</keyword>
<feature type="region of interest" description="Disordered" evidence="8">
    <location>
        <begin position="1"/>
        <end position="22"/>
    </location>
</feature>
<dbReference type="Pfam" id="PF16076">
    <property type="entry name" value="Acyltransf_C"/>
    <property type="match status" value="1"/>
</dbReference>
<evidence type="ECO:0000256" key="1">
    <source>
        <dbReference type="ARBA" id="ARBA00001141"/>
    </source>
</evidence>
<evidence type="ECO:0000256" key="4">
    <source>
        <dbReference type="ARBA" id="ARBA00008655"/>
    </source>
</evidence>
<dbReference type="GO" id="GO:0003841">
    <property type="term" value="F:1-acylglycerol-3-phosphate O-acyltransferase activity"/>
    <property type="evidence" value="ECO:0007669"/>
    <property type="project" value="UniProtKB-EC"/>
</dbReference>
<evidence type="ECO:0000256" key="6">
    <source>
        <dbReference type="ARBA" id="ARBA00022679"/>
    </source>
</evidence>
<dbReference type="Pfam" id="PF01553">
    <property type="entry name" value="Acyltransferase"/>
    <property type="match status" value="1"/>
</dbReference>
<dbReference type="SMART" id="SM00563">
    <property type="entry name" value="PlsC"/>
    <property type="match status" value="1"/>
</dbReference>
<keyword evidence="9" id="KW-0472">Membrane</keyword>
<reference evidence="11" key="1">
    <citation type="submission" date="2023-07" db="EMBL/GenBank/DDBJ databases">
        <title>A chromosome-level genome assembly of Lolium multiflorum.</title>
        <authorList>
            <person name="Chen Y."/>
            <person name="Copetti D."/>
            <person name="Kolliker R."/>
            <person name="Studer B."/>
        </authorList>
    </citation>
    <scope>NUCLEOTIDE SEQUENCE</scope>
    <source>
        <strain evidence="11">02402/16</strain>
        <tissue evidence="11">Leaf</tissue>
    </source>
</reference>
<keyword evidence="6" id="KW-0808">Transferase</keyword>
<dbReference type="SUPFAM" id="SSF69593">
    <property type="entry name" value="Glycerol-3-phosphate (1)-acyltransferase"/>
    <property type="match status" value="1"/>
</dbReference>
<keyword evidence="7" id="KW-0012">Acyltransferase</keyword>
<feature type="domain" description="Phospholipid/glycerol acyltransferase" evidence="10">
    <location>
        <begin position="118"/>
        <end position="232"/>
    </location>
</feature>
<dbReference type="PANTHER" id="PTHR10983:SF16">
    <property type="entry name" value="LYSOCARDIOLIPIN ACYLTRANSFERASE 1"/>
    <property type="match status" value="1"/>
</dbReference>
<gene>
    <name evidence="11" type="ORF">QYE76_031994</name>
</gene>
<evidence type="ECO:0000313" key="12">
    <source>
        <dbReference type="Proteomes" id="UP001231189"/>
    </source>
</evidence>
<feature type="transmembrane region" description="Helical" evidence="9">
    <location>
        <begin position="42"/>
        <end position="61"/>
    </location>
</feature>
<proteinExistence type="inferred from homology"/>
<dbReference type="PANTHER" id="PTHR10983">
    <property type="entry name" value="1-ACYLGLYCEROL-3-PHOSPHATE ACYLTRANSFERASE-RELATED"/>
    <property type="match status" value="1"/>
</dbReference>
<protein>
    <recommendedName>
        <fullName evidence="5">1-acylglycerol-3-phosphate O-acyltransferase</fullName>
        <ecNumber evidence="5">2.3.1.51</ecNumber>
    </recommendedName>
</protein>
<organism evidence="11 12">
    <name type="scientific">Lolium multiflorum</name>
    <name type="common">Italian ryegrass</name>
    <name type="synonym">Lolium perenne subsp. multiflorum</name>
    <dbReference type="NCBI Taxonomy" id="4521"/>
    <lineage>
        <taxon>Eukaryota</taxon>
        <taxon>Viridiplantae</taxon>
        <taxon>Streptophyta</taxon>
        <taxon>Embryophyta</taxon>
        <taxon>Tracheophyta</taxon>
        <taxon>Spermatophyta</taxon>
        <taxon>Magnoliopsida</taxon>
        <taxon>Liliopsida</taxon>
        <taxon>Poales</taxon>
        <taxon>Poaceae</taxon>
        <taxon>BOP clade</taxon>
        <taxon>Pooideae</taxon>
        <taxon>Poodae</taxon>
        <taxon>Poeae</taxon>
        <taxon>Poeae Chloroplast Group 2 (Poeae type)</taxon>
        <taxon>Loliodinae</taxon>
        <taxon>Loliinae</taxon>
        <taxon>Lolium</taxon>
    </lineage>
</organism>
<evidence type="ECO:0000259" key="10">
    <source>
        <dbReference type="SMART" id="SM00563"/>
    </source>
</evidence>
<comment type="pathway">
    <text evidence="2">Phospholipid metabolism; CDP-diacylglycerol biosynthesis; CDP-diacylglycerol from sn-glycerol 3-phosphate: step 2/3.</text>
</comment>
<accession>A0AAD8QU69</accession>
<dbReference type="EMBL" id="JAUUTY010000007">
    <property type="protein sequence ID" value="KAK1608321.1"/>
    <property type="molecule type" value="Genomic_DNA"/>
</dbReference>
<dbReference type="EC" id="2.3.1.51" evidence="5"/>
<name>A0AAD8QU69_LOLMU</name>
<sequence length="399" mass="46317">MNDSSGSQHQHVNGKPKQLQFVGSPIMNNGPKHRPLTPMRRFRGIACVGTILSTAFLLIVYIAPVTTFLVRLFSVHYSRKITSFLFGMWLSLWPFLFEKINKTKVVFSGENVPPAKRVLLFANHRTEVDWMYLWNLALRKGQLGYIKYILKSSLMKLPVLSWAFHLFEFIPVERKWEIDERIIQNRLSKFRDLRDPLWLAVFPEGTDYTQQKCIKSQEYAVEHGLPVLENVLLPKTKGFIICLEELRSSLDAVYDVTMAYKHRQPDFLDNVYGIDPSEVHIHIRTVELKNIPTSEDEVADWIVERFRQKDELLSDFSIRGHFPDEGGEGDISTLRCIANFFAIVSLTGIFLYLTLFSSVWFKIYVVVSCVYLTVITYYSIHPTELMSSLRAKNDLYKML</sequence>
<evidence type="ECO:0000256" key="8">
    <source>
        <dbReference type="SAM" id="MobiDB-lite"/>
    </source>
</evidence>
<feature type="transmembrane region" description="Helical" evidence="9">
    <location>
        <begin position="361"/>
        <end position="380"/>
    </location>
</feature>
<dbReference type="Proteomes" id="UP001231189">
    <property type="component" value="Unassembled WGS sequence"/>
</dbReference>
<feature type="transmembrane region" description="Helical" evidence="9">
    <location>
        <begin position="336"/>
        <end position="355"/>
    </location>
</feature>
<evidence type="ECO:0000256" key="2">
    <source>
        <dbReference type="ARBA" id="ARBA00004728"/>
    </source>
</evidence>
<dbReference type="GO" id="GO:0012505">
    <property type="term" value="C:endomembrane system"/>
    <property type="evidence" value="ECO:0007669"/>
    <property type="project" value="TreeGrafter"/>
</dbReference>
<dbReference type="CDD" id="cd07990">
    <property type="entry name" value="LPLAT_LCLAT1-like"/>
    <property type="match status" value="1"/>
</dbReference>
<dbReference type="InterPro" id="IPR002123">
    <property type="entry name" value="Plipid/glycerol_acylTrfase"/>
</dbReference>
<evidence type="ECO:0000256" key="5">
    <source>
        <dbReference type="ARBA" id="ARBA00013211"/>
    </source>
</evidence>
<evidence type="ECO:0000256" key="7">
    <source>
        <dbReference type="ARBA" id="ARBA00023315"/>
    </source>
</evidence>
<evidence type="ECO:0000313" key="11">
    <source>
        <dbReference type="EMBL" id="KAK1608321.1"/>
    </source>
</evidence>
<feature type="compositionally biased region" description="Polar residues" evidence="8">
    <location>
        <begin position="1"/>
        <end position="11"/>
    </location>
</feature>
<evidence type="ECO:0000256" key="9">
    <source>
        <dbReference type="SAM" id="Phobius"/>
    </source>
</evidence>
<comment type="similarity">
    <text evidence="4">Belongs to the 1-acyl-sn-glycerol-3-phosphate acyltransferase family.</text>
</comment>
<evidence type="ECO:0000256" key="3">
    <source>
        <dbReference type="ARBA" id="ARBA00005189"/>
    </source>
</evidence>
<feature type="transmembrane region" description="Helical" evidence="9">
    <location>
        <begin position="81"/>
        <end position="97"/>
    </location>
</feature>
<dbReference type="InterPro" id="IPR032098">
    <property type="entry name" value="Acyltransf_C"/>
</dbReference>
<comment type="catalytic activity">
    <reaction evidence="1">
        <text>a 1-acyl-sn-glycero-3-phosphate + an acyl-CoA = a 1,2-diacyl-sn-glycero-3-phosphate + CoA</text>
        <dbReference type="Rhea" id="RHEA:19709"/>
        <dbReference type="ChEBI" id="CHEBI:57287"/>
        <dbReference type="ChEBI" id="CHEBI:57970"/>
        <dbReference type="ChEBI" id="CHEBI:58342"/>
        <dbReference type="ChEBI" id="CHEBI:58608"/>
        <dbReference type="EC" id="2.3.1.51"/>
    </reaction>
</comment>
<comment type="pathway">
    <text evidence="3">Lipid metabolism.</text>
</comment>